<proteinExistence type="predicted"/>
<reference evidence="2" key="1">
    <citation type="submission" date="2022-12" db="EMBL/GenBank/DDBJ databases">
        <title>Bacterial isolates from different developmental stages of Nematostella vectensis.</title>
        <authorList>
            <person name="Fraune S."/>
        </authorList>
    </citation>
    <scope>NUCLEOTIDE SEQUENCE</scope>
    <source>
        <strain evidence="2">G21630-S1</strain>
    </source>
</reference>
<gene>
    <name evidence="2" type="ORF">O4H49_13395</name>
</gene>
<organism evidence="2 3">
    <name type="scientific">Kiloniella laminariae</name>
    <dbReference type="NCBI Taxonomy" id="454162"/>
    <lineage>
        <taxon>Bacteria</taxon>
        <taxon>Pseudomonadati</taxon>
        <taxon>Pseudomonadota</taxon>
        <taxon>Alphaproteobacteria</taxon>
        <taxon>Rhodospirillales</taxon>
        <taxon>Kiloniellaceae</taxon>
        <taxon>Kiloniella</taxon>
    </lineage>
</organism>
<dbReference type="Proteomes" id="UP001069802">
    <property type="component" value="Unassembled WGS sequence"/>
</dbReference>
<name>A0ABT4LL04_9PROT</name>
<evidence type="ECO:0000256" key="1">
    <source>
        <dbReference type="SAM" id="Phobius"/>
    </source>
</evidence>
<sequence length="57" mass="6553">MDTNEMNQKVSHDEGATVTMTEEARRLQKRRNWAILGVLVAFIVLFYVITIVKMGLN</sequence>
<dbReference type="RefSeq" id="WP_269423939.1">
    <property type="nucleotide sequence ID" value="NZ_JAPWGY010000004.1"/>
</dbReference>
<keyword evidence="1" id="KW-0812">Transmembrane</keyword>
<feature type="transmembrane region" description="Helical" evidence="1">
    <location>
        <begin position="33"/>
        <end position="52"/>
    </location>
</feature>
<keyword evidence="3" id="KW-1185">Reference proteome</keyword>
<evidence type="ECO:0000313" key="2">
    <source>
        <dbReference type="EMBL" id="MCZ4281780.1"/>
    </source>
</evidence>
<protein>
    <recommendedName>
        <fullName evidence="4">Protoheme IX farnesyltransferase</fullName>
    </recommendedName>
</protein>
<evidence type="ECO:0000313" key="3">
    <source>
        <dbReference type="Proteomes" id="UP001069802"/>
    </source>
</evidence>
<evidence type="ECO:0008006" key="4">
    <source>
        <dbReference type="Google" id="ProtNLM"/>
    </source>
</evidence>
<keyword evidence="1" id="KW-0472">Membrane</keyword>
<comment type="caution">
    <text evidence="2">The sequence shown here is derived from an EMBL/GenBank/DDBJ whole genome shotgun (WGS) entry which is preliminary data.</text>
</comment>
<dbReference type="EMBL" id="JAPWGY010000004">
    <property type="protein sequence ID" value="MCZ4281780.1"/>
    <property type="molecule type" value="Genomic_DNA"/>
</dbReference>
<accession>A0ABT4LL04</accession>
<keyword evidence="1" id="KW-1133">Transmembrane helix</keyword>